<organism evidence="2 3">
    <name type="scientific">Puia dinghuensis</name>
    <dbReference type="NCBI Taxonomy" id="1792502"/>
    <lineage>
        <taxon>Bacteria</taxon>
        <taxon>Pseudomonadati</taxon>
        <taxon>Bacteroidota</taxon>
        <taxon>Chitinophagia</taxon>
        <taxon>Chitinophagales</taxon>
        <taxon>Chitinophagaceae</taxon>
        <taxon>Puia</taxon>
    </lineage>
</organism>
<sequence length="144" mass="15828">MTKTLMAAILLCAASLSTKAQCDKKVVLTASKTEHLKADSSLDRSVDEKSVLEFDKTNFTVNITSDGAEEHKMTGTVKSYTCDWKTPFKEGKTVLKVTLADEHESHDLTITIAGKGGKISFLAEADDMPDKKLRLVVDSFEEKK</sequence>
<keyword evidence="3" id="KW-1185">Reference proteome</keyword>
<comment type="caution">
    <text evidence="2">The sequence shown here is derived from an EMBL/GenBank/DDBJ whole genome shotgun (WGS) entry which is preliminary data.</text>
</comment>
<keyword evidence="1" id="KW-0732">Signal</keyword>
<feature type="signal peptide" evidence="1">
    <location>
        <begin position="1"/>
        <end position="20"/>
    </location>
</feature>
<protein>
    <recommendedName>
        <fullName evidence="4">Lipocalin-like domain-containing protein</fullName>
    </recommendedName>
</protein>
<name>A0A8J2UFG7_9BACT</name>
<evidence type="ECO:0000313" key="3">
    <source>
        <dbReference type="Proteomes" id="UP000607559"/>
    </source>
</evidence>
<proteinExistence type="predicted"/>
<dbReference type="Proteomes" id="UP000607559">
    <property type="component" value="Unassembled WGS sequence"/>
</dbReference>
<dbReference type="EMBL" id="BMJC01000003">
    <property type="protein sequence ID" value="GGB07963.1"/>
    <property type="molecule type" value="Genomic_DNA"/>
</dbReference>
<gene>
    <name evidence="2" type="ORF">GCM10011511_34360</name>
</gene>
<reference evidence="2" key="1">
    <citation type="journal article" date="2014" name="Int. J. Syst. Evol. Microbiol.">
        <title>Complete genome sequence of Corynebacterium casei LMG S-19264T (=DSM 44701T), isolated from a smear-ripened cheese.</title>
        <authorList>
            <consortium name="US DOE Joint Genome Institute (JGI-PGF)"/>
            <person name="Walter F."/>
            <person name="Albersmeier A."/>
            <person name="Kalinowski J."/>
            <person name="Ruckert C."/>
        </authorList>
    </citation>
    <scope>NUCLEOTIDE SEQUENCE</scope>
    <source>
        <strain evidence="2">CGMCC 1.15448</strain>
    </source>
</reference>
<accession>A0A8J2UFG7</accession>
<dbReference type="AlphaFoldDB" id="A0A8J2UFG7"/>
<evidence type="ECO:0000256" key="1">
    <source>
        <dbReference type="SAM" id="SignalP"/>
    </source>
</evidence>
<reference evidence="2" key="2">
    <citation type="submission" date="2020-09" db="EMBL/GenBank/DDBJ databases">
        <authorList>
            <person name="Sun Q."/>
            <person name="Zhou Y."/>
        </authorList>
    </citation>
    <scope>NUCLEOTIDE SEQUENCE</scope>
    <source>
        <strain evidence="2">CGMCC 1.15448</strain>
    </source>
</reference>
<dbReference type="RefSeq" id="WP_188933833.1">
    <property type="nucleotide sequence ID" value="NZ_BMJC01000003.1"/>
</dbReference>
<evidence type="ECO:0000313" key="2">
    <source>
        <dbReference type="EMBL" id="GGB07963.1"/>
    </source>
</evidence>
<feature type="chain" id="PRO_5035266672" description="Lipocalin-like domain-containing protein" evidence="1">
    <location>
        <begin position="21"/>
        <end position="144"/>
    </location>
</feature>
<evidence type="ECO:0008006" key="4">
    <source>
        <dbReference type="Google" id="ProtNLM"/>
    </source>
</evidence>